<reference evidence="9" key="2">
    <citation type="submission" date="2022-06" db="UniProtKB">
        <authorList>
            <consortium name="EnsemblMetazoa"/>
        </authorList>
    </citation>
    <scope>IDENTIFICATION</scope>
    <source>
        <strain evidence="9">p50T (Dazao)</strain>
    </source>
</reference>
<dbReference type="GO" id="GO:0003677">
    <property type="term" value="F:DNA binding"/>
    <property type="evidence" value="ECO:0007669"/>
    <property type="project" value="UniProtKB-UniRule"/>
</dbReference>
<evidence type="ECO:0000256" key="5">
    <source>
        <dbReference type="PROSITE-ProRule" id="PRU00309"/>
    </source>
</evidence>
<evidence type="ECO:0000256" key="7">
    <source>
        <dbReference type="SAM" id="MobiDB-lite"/>
    </source>
</evidence>
<dbReference type="PANTHER" id="PTHR47696:SF1">
    <property type="entry name" value="THAP DOMAIN-CONTAINING PROTEIN 2"/>
    <property type="match status" value="1"/>
</dbReference>
<dbReference type="AlphaFoldDB" id="A0A8R2AJU0"/>
<dbReference type="PROSITE" id="PS50950">
    <property type="entry name" value="ZF_THAP"/>
    <property type="match status" value="1"/>
</dbReference>
<feature type="domain" description="THAP-type" evidence="8">
    <location>
        <begin position="1"/>
        <end position="86"/>
    </location>
</feature>
<dbReference type="InterPro" id="IPR038441">
    <property type="entry name" value="THAP_Znf_sf"/>
</dbReference>
<feature type="compositionally biased region" description="Polar residues" evidence="7">
    <location>
        <begin position="89"/>
        <end position="104"/>
    </location>
</feature>
<feature type="compositionally biased region" description="Polar residues" evidence="7">
    <location>
        <begin position="158"/>
        <end position="167"/>
    </location>
</feature>
<dbReference type="EnsemblMetazoa" id="XM_004921734.4">
    <property type="protein sequence ID" value="XP_004921791.1"/>
    <property type="gene ID" value="LOC101738513"/>
</dbReference>
<evidence type="ECO:0000256" key="2">
    <source>
        <dbReference type="ARBA" id="ARBA00022771"/>
    </source>
</evidence>
<keyword evidence="6" id="KW-0175">Coiled coil</keyword>
<dbReference type="GO" id="GO:0008270">
    <property type="term" value="F:zinc ion binding"/>
    <property type="evidence" value="ECO:0007669"/>
    <property type="project" value="UniProtKB-KW"/>
</dbReference>
<keyword evidence="3" id="KW-0862">Zinc</keyword>
<dbReference type="Gene3D" id="6.20.210.20">
    <property type="entry name" value="THAP domain"/>
    <property type="match status" value="1"/>
</dbReference>
<evidence type="ECO:0000256" key="6">
    <source>
        <dbReference type="SAM" id="Coils"/>
    </source>
</evidence>
<keyword evidence="4 5" id="KW-0238">DNA-binding</keyword>
<feature type="region of interest" description="Disordered" evidence="7">
    <location>
        <begin position="376"/>
        <end position="415"/>
    </location>
</feature>
<keyword evidence="2 5" id="KW-0863">Zinc-finger</keyword>
<keyword evidence="1" id="KW-0479">Metal-binding</keyword>
<dbReference type="Pfam" id="PF05485">
    <property type="entry name" value="THAP"/>
    <property type="match status" value="1"/>
</dbReference>
<dbReference type="OrthoDB" id="7312725at2759"/>
<evidence type="ECO:0000256" key="1">
    <source>
        <dbReference type="ARBA" id="ARBA00022723"/>
    </source>
</evidence>
<feature type="region of interest" description="Disordered" evidence="7">
    <location>
        <begin position="321"/>
        <end position="340"/>
    </location>
</feature>
<evidence type="ECO:0000256" key="4">
    <source>
        <dbReference type="ARBA" id="ARBA00023125"/>
    </source>
</evidence>
<evidence type="ECO:0000256" key="3">
    <source>
        <dbReference type="ARBA" id="ARBA00022833"/>
    </source>
</evidence>
<keyword evidence="10" id="KW-1185">Reference proteome</keyword>
<evidence type="ECO:0000259" key="8">
    <source>
        <dbReference type="PROSITE" id="PS50950"/>
    </source>
</evidence>
<protein>
    <recommendedName>
        <fullName evidence="8">THAP-type domain-containing protein</fullName>
    </recommendedName>
</protein>
<dbReference type="PANTHER" id="PTHR47696">
    <property type="entry name" value="THAP DOMAIN-CONTAINING PROTEIN 2"/>
    <property type="match status" value="1"/>
</dbReference>
<dbReference type="Pfam" id="PF12017">
    <property type="entry name" value="Tnp_P_element"/>
    <property type="match status" value="1"/>
</dbReference>
<dbReference type="InterPro" id="IPR006612">
    <property type="entry name" value="THAP_Znf"/>
</dbReference>
<evidence type="ECO:0000313" key="9">
    <source>
        <dbReference type="EnsemblMetazoa" id="XP_004921791.1"/>
    </source>
</evidence>
<feature type="compositionally biased region" description="Low complexity" evidence="7">
    <location>
        <begin position="105"/>
        <end position="120"/>
    </location>
</feature>
<dbReference type="InterPro" id="IPR026521">
    <property type="entry name" value="THAP2"/>
</dbReference>
<feature type="region of interest" description="Disordered" evidence="7">
    <location>
        <begin position="86"/>
        <end position="178"/>
    </location>
</feature>
<proteinExistence type="predicted"/>
<feature type="coiled-coil region" evidence="6">
    <location>
        <begin position="203"/>
        <end position="237"/>
    </location>
</feature>
<name>A0A8R2AJU0_BOMMO</name>
<organism evidence="9 10">
    <name type="scientific">Bombyx mori</name>
    <name type="common">Silk moth</name>
    <dbReference type="NCBI Taxonomy" id="7091"/>
    <lineage>
        <taxon>Eukaryota</taxon>
        <taxon>Metazoa</taxon>
        <taxon>Ecdysozoa</taxon>
        <taxon>Arthropoda</taxon>
        <taxon>Hexapoda</taxon>
        <taxon>Insecta</taxon>
        <taxon>Pterygota</taxon>
        <taxon>Neoptera</taxon>
        <taxon>Endopterygota</taxon>
        <taxon>Lepidoptera</taxon>
        <taxon>Glossata</taxon>
        <taxon>Ditrysia</taxon>
        <taxon>Bombycoidea</taxon>
        <taxon>Bombycidae</taxon>
        <taxon>Bombycinae</taxon>
        <taxon>Bombyx</taxon>
    </lineage>
</organism>
<dbReference type="SMART" id="SM00980">
    <property type="entry name" value="THAP"/>
    <property type="match status" value="1"/>
</dbReference>
<dbReference type="SUPFAM" id="SSF57716">
    <property type="entry name" value="Glucocorticoid receptor-like (DNA-binding domain)"/>
    <property type="match status" value="1"/>
</dbReference>
<evidence type="ECO:0000313" key="10">
    <source>
        <dbReference type="Proteomes" id="UP000005204"/>
    </source>
</evidence>
<feature type="compositionally biased region" description="Basic and acidic residues" evidence="7">
    <location>
        <begin position="396"/>
        <end position="407"/>
    </location>
</feature>
<feature type="compositionally biased region" description="Polar residues" evidence="7">
    <location>
        <begin position="376"/>
        <end position="394"/>
    </location>
</feature>
<accession>A0A8R2AJU0</accession>
<sequence length="415" mass="47966">MPSCVIKNCRNKSLHTKHAGVSFHKFPRDRVIKHKWTTIIRKSRNDEKWVPSKFSTVCSAHFEGKDLYFTDNGLQRVRKNVVPKKLSESILQSSPDSPGSQECPSQDSENSMSSDSTATSKLEPAIQILIPEPSELAGTSEMSECNELPTSHEISECNKLQSSNESNELPDENSVSESEIDSVIEGSYRVCLEKELRKHKRIKLENNRKIKTLNQKVRRLKRKNKSLKTILKGIKDKYLIDPKIEKVPTLNEVPLELFRNIYVNRKKKIHYSPAIRKFCLTLNSYSSKAYEYVREVLNSSLPHPKTLPKWNDIIISETGTTPCANKEKQKEPDDFSSEDDYTTEIPEHYLPEHQYTTIKQTSYSTVQHNLYPTIQENYPNDQQVQYTTEQQHYSSKPHEEYPSKRYDYPTAQPVP</sequence>
<dbReference type="Proteomes" id="UP000005204">
    <property type="component" value="Unassembled WGS sequence"/>
</dbReference>
<reference evidence="10" key="1">
    <citation type="journal article" date="2008" name="Insect Biochem. Mol. Biol.">
        <title>The genome of a lepidopteran model insect, the silkworm Bombyx mori.</title>
        <authorList>
            <consortium name="International Silkworm Genome Consortium"/>
        </authorList>
    </citation>
    <scope>NUCLEOTIDE SEQUENCE [LARGE SCALE GENOMIC DNA]</scope>
    <source>
        <strain evidence="10">p50T</strain>
    </source>
</reference>
<dbReference type="InterPro" id="IPR021896">
    <property type="entry name" value="THAP9-like_HTH"/>
</dbReference>